<sequence length="982" mass="108211">MFDPSTSPRVFGCAMGVDFPAAVIRGLEQRLQNAAPEDWARVTLFVNTRRMARRLRDLFDAGPPRLLPRIRMITDLDDLLPGDPLPEAASALRRRLQLVALTNKLIEQQTGFAPETAGFDMADSLATLMDEMQGEGVSAADIAKLDVSDQSGHWARAQQFIAIAQSYIDASGDAPDAEGRQRDTVLRLIAHWAETPVTDPVLVVGSTGSRGTTQLLMQAIAALPQGGVILPGFDFDMPDVWDEMAKDKAGEDHPQFRSLKLAERLNIHTNDIAHWSDTPVLTKSRNRLVSLALRPAPVTDAWRIEGPELTDLDVATAPITLVEADTPRAEAIAIAMRLRQAAETGQRAALITPDRMLTRQVTAALDRWNILPDDSAGTPLHLSPPGRFLRHVANLFDRPLDAEALLTLLKHPLTHSGHDRNEHVLKTQKLELRMRKQGLPYPDRDSLLHCASLADKNDVEGMERWATWVASLTFGQQLPGKLMLADWLDRHIALAESIANGPNGKDAGELWLKKAGQEARATIASVRDEAEFGVELTASDYANLIGGILSQGEVRDRDTPHPTIMIWGTLEARVQGAELVILAGLNDGTWPEAPKPDPWLNRKMRLDAGLLLPERRIGLSAHDFQQAIAAPEVWLTRSIRSDDAETVPSRWINRLKNLTVGLATQGAPDVWKDMQNRGSIWLDRVRKLETTEDVARAPRPAPCPPVSARPRGFSVTEIQTLIRDPYAIYAKHCLKLRALNPLVQTPDALLRGILSHDVMEAFVKATLAESNALSVEALLSHAQDVLTAKVPWPAARALWLARFQRSAAWIVETEIQRQAIATPSLFEKDATGRLVLPSIATTLTGRADRIDIDPAGDVILYDYKSGSPPTRDKQRHFDKQLLIEAAMVEEGAFNKLGPRTVRAAQFVGLGSNPRIEDAPIDDEPGSKILAELVSLLSAYLEGDKGYVSRRAMENDTDARDYDQLARFGEWDVSADAEPEVLT</sequence>
<protein>
    <submittedName>
        <fullName evidence="2">Double-strand break repair protein AddB</fullName>
    </submittedName>
</protein>
<dbReference type="InterPro" id="IPR014153">
    <property type="entry name" value="Ds_break_AddB"/>
</dbReference>
<evidence type="ECO:0000259" key="1">
    <source>
        <dbReference type="Pfam" id="PF12705"/>
    </source>
</evidence>
<evidence type="ECO:0000313" key="3">
    <source>
        <dbReference type="Proteomes" id="UP001627408"/>
    </source>
</evidence>
<accession>A0ABW8UTW4</accession>
<keyword evidence="3" id="KW-1185">Reference proteome</keyword>
<dbReference type="InterPro" id="IPR038726">
    <property type="entry name" value="PDDEXK_AddAB-type"/>
</dbReference>
<feature type="domain" description="PD-(D/E)XK endonuclease-like" evidence="1">
    <location>
        <begin position="713"/>
        <end position="918"/>
    </location>
</feature>
<dbReference type="InterPro" id="IPR027417">
    <property type="entry name" value="P-loop_NTPase"/>
</dbReference>
<dbReference type="Proteomes" id="UP001627408">
    <property type="component" value="Unassembled WGS sequence"/>
</dbReference>
<name>A0ABW8UTW4_9RHOB</name>
<dbReference type="NCBIfam" id="TIGR02786">
    <property type="entry name" value="addB_alphas"/>
    <property type="match status" value="1"/>
</dbReference>
<dbReference type="Gene3D" id="3.90.320.10">
    <property type="match status" value="1"/>
</dbReference>
<dbReference type="RefSeq" id="WP_407591211.1">
    <property type="nucleotide sequence ID" value="NZ_JBHDIY010000002.1"/>
</dbReference>
<reference evidence="2 3" key="1">
    <citation type="submission" date="2024-08" db="EMBL/GenBank/DDBJ databases">
        <title>Tateyamaria sp. nov., isolated from marine algae.</title>
        <authorList>
            <person name="Choi B.J."/>
            <person name="Kim J.M."/>
            <person name="Lee J.K."/>
            <person name="Choi D.G."/>
            <person name="Bayburt H."/>
            <person name="Baek J.H."/>
            <person name="Han D.M."/>
            <person name="Jeon C.O."/>
        </authorList>
    </citation>
    <scope>NUCLEOTIDE SEQUENCE [LARGE SCALE GENOMIC DNA]</scope>
    <source>
        <strain evidence="2 3">KMU-156</strain>
    </source>
</reference>
<dbReference type="SUPFAM" id="SSF52540">
    <property type="entry name" value="P-loop containing nucleoside triphosphate hydrolases"/>
    <property type="match status" value="1"/>
</dbReference>
<dbReference type="InterPro" id="IPR011604">
    <property type="entry name" value="PDDEXK-like_dom_sf"/>
</dbReference>
<gene>
    <name evidence="2" type="primary">addB</name>
    <name evidence="2" type="ORF">ACERZ8_05720</name>
</gene>
<dbReference type="EMBL" id="JBHDIY010000002">
    <property type="protein sequence ID" value="MFL4469391.1"/>
    <property type="molecule type" value="Genomic_DNA"/>
</dbReference>
<evidence type="ECO:0000313" key="2">
    <source>
        <dbReference type="EMBL" id="MFL4469391.1"/>
    </source>
</evidence>
<proteinExistence type="predicted"/>
<organism evidence="2 3">
    <name type="scientific">Tateyamaria armeniaca</name>
    <dbReference type="NCBI Taxonomy" id="2518930"/>
    <lineage>
        <taxon>Bacteria</taxon>
        <taxon>Pseudomonadati</taxon>
        <taxon>Pseudomonadota</taxon>
        <taxon>Alphaproteobacteria</taxon>
        <taxon>Rhodobacterales</taxon>
        <taxon>Roseobacteraceae</taxon>
        <taxon>Tateyamaria</taxon>
    </lineage>
</organism>
<comment type="caution">
    <text evidence="2">The sequence shown here is derived from an EMBL/GenBank/DDBJ whole genome shotgun (WGS) entry which is preliminary data.</text>
</comment>
<dbReference type="Pfam" id="PF12705">
    <property type="entry name" value="PDDEXK_1"/>
    <property type="match status" value="1"/>
</dbReference>